<evidence type="ECO:0000313" key="3">
    <source>
        <dbReference type="Proteomes" id="UP001229251"/>
    </source>
</evidence>
<dbReference type="InterPro" id="IPR011257">
    <property type="entry name" value="DNA_glycosylase"/>
</dbReference>
<dbReference type="GO" id="GO:0006284">
    <property type="term" value="P:base-excision repair"/>
    <property type="evidence" value="ECO:0007669"/>
    <property type="project" value="InterPro"/>
</dbReference>
<dbReference type="GO" id="GO:0008725">
    <property type="term" value="F:DNA-3-methyladenine glycosylase activity"/>
    <property type="evidence" value="ECO:0007669"/>
    <property type="project" value="UniProtKB-EC"/>
</dbReference>
<evidence type="ECO:0000313" key="2">
    <source>
        <dbReference type="EMBL" id="MDK7186957.1"/>
    </source>
</evidence>
<feature type="binding site" evidence="1">
    <location>
        <position position="179"/>
    </location>
    <ligand>
        <name>Zn(2+)</name>
        <dbReference type="ChEBI" id="CHEBI:29105"/>
    </ligand>
</feature>
<dbReference type="Gene3D" id="1.10.340.30">
    <property type="entry name" value="Hypothetical protein, domain 2"/>
    <property type="match status" value="1"/>
</dbReference>
<reference evidence="2" key="1">
    <citation type="submission" date="2023-05" db="EMBL/GenBank/DDBJ databases">
        <title>Cataloging the Phylogenetic Diversity of Human Bladder Bacteria.</title>
        <authorList>
            <person name="Du J."/>
        </authorList>
    </citation>
    <scope>NUCLEOTIDE SEQUENCE</scope>
    <source>
        <strain evidence="2">UMB1231</strain>
    </source>
</reference>
<dbReference type="Proteomes" id="UP001229251">
    <property type="component" value="Unassembled WGS sequence"/>
</dbReference>
<dbReference type="InterPro" id="IPR005019">
    <property type="entry name" value="Adenine_glyco"/>
</dbReference>
<evidence type="ECO:0000256" key="1">
    <source>
        <dbReference type="PIRSR" id="PIRSR605019-1"/>
    </source>
</evidence>
<organism evidence="2 3">
    <name type="scientific">Facklamia hominis</name>
    <dbReference type="NCBI Taxonomy" id="178214"/>
    <lineage>
        <taxon>Bacteria</taxon>
        <taxon>Bacillati</taxon>
        <taxon>Bacillota</taxon>
        <taxon>Bacilli</taxon>
        <taxon>Lactobacillales</taxon>
        <taxon>Aerococcaceae</taxon>
        <taxon>Facklamia</taxon>
    </lineage>
</organism>
<keyword evidence="2" id="KW-0326">Glycosidase</keyword>
<name>A0AAJ1Q5L0_9LACT</name>
<dbReference type="SUPFAM" id="SSF48150">
    <property type="entry name" value="DNA-glycosylase"/>
    <property type="match status" value="1"/>
</dbReference>
<dbReference type="GO" id="GO:0046872">
    <property type="term" value="F:metal ion binding"/>
    <property type="evidence" value="ECO:0007669"/>
    <property type="project" value="UniProtKB-KW"/>
</dbReference>
<keyword evidence="2" id="KW-0378">Hydrolase</keyword>
<dbReference type="InterPro" id="IPR052891">
    <property type="entry name" value="DNA-3mA_glycosylase"/>
</dbReference>
<feature type="binding site" evidence="1">
    <location>
        <position position="19"/>
    </location>
    <ligand>
        <name>Zn(2+)</name>
        <dbReference type="ChEBI" id="CHEBI:29105"/>
    </ligand>
</feature>
<sequence length="182" mass="21341">MSQRCEWVQDKPAYYISYHDQVWGKPEHRDRYLFKYLLMETFHTGLSWQLVLSKEAEFEKAFDGFDYRVIAHYQSDKVASLLMNQGIIRHRGKIEASIKNAQAFLQVQADYGSFDHFIWSFTQGQVVERQPGEELAKWSDLSDQVTKVLKTYGFKYIGSVTIYSYLQAIGVINDHDLNCSFR</sequence>
<keyword evidence="1" id="KW-0862">Zinc</keyword>
<dbReference type="PANTHER" id="PTHR30037:SF4">
    <property type="entry name" value="DNA-3-METHYLADENINE GLYCOSYLASE I"/>
    <property type="match status" value="1"/>
</dbReference>
<dbReference type="AlphaFoldDB" id="A0AAJ1Q5L0"/>
<accession>A0AAJ1Q5L0</accession>
<dbReference type="RefSeq" id="WP_016648785.1">
    <property type="nucleotide sequence ID" value="NZ_JASOOE010000004.1"/>
</dbReference>
<dbReference type="EMBL" id="JASOOE010000004">
    <property type="protein sequence ID" value="MDK7186957.1"/>
    <property type="molecule type" value="Genomic_DNA"/>
</dbReference>
<protein>
    <submittedName>
        <fullName evidence="2">DNA-3-methyladenine glycosylase I</fullName>
        <ecNumber evidence="2">3.2.2.20</ecNumber>
    </submittedName>
</protein>
<dbReference type="EC" id="3.2.2.20" evidence="2"/>
<dbReference type="PANTHER" id="PTHR30037">
    <property type="entry name" value="DNA-3-METHYLADENINE GLYCOSYLASE 1"/>
    <property type="match status" value="1"/>
</dbReference>
<gene>
    <name evidence="2" type="ORF">QP433_03080</name>
</gene>
<comment type="caution">
    <text evidence="2">The sequence shown here is derived from an EMBL/GenBank/DDBJ whole genome shotgun (WGS) entry which is preliminary data.</text>
</comment>
<dbReference type="Pfam" id="PF03352">
    <property type="entry name" value="Adenine_glyco"/>
    <property type="match status" value="1"/>
</dbReference>
<feature type="binding site" evidence="1">
    <location>
        <position position="5"/>
    </location>
    <ligand>
        <name>Zn(2+)</name>
        <dbReference type="ChEBI" id="CHEBI:29105"/>
    </ligand>
</feature>
<proteinExistence type="predicted"/>
<keyword evidence="1" id="KW-0479">Metal-binding</keyword>
<feature type="binding site" evidence="1">
    <location>
        <position position="175"/>
    </location>
    <ligand>
        <name>Zn(2+)</name>
        <dbReference type="ChEBI" id="CHEBI:29105"/>
    </ligand>
</feature>